<evidence type="ECO:0000313" key="5">
    <source>
        <dbReference type="Proteomes" id="UP001235712"/>
    </source>
</evidence>
<reference evidence="4 5" key="1">
    <citation type="submission" date="2023-07" db="EMBL/GenBank/DDBJ databases">
        <title>Sequencing the genomes of 1000 actinobacteria strains.</title>
        <authorList>
            <person name="Klenk H.-P."/>
        </authorList>
    </citation>
    <scope>NUCLEOTIDE SEQUENCE [LARGE SCALE GENOMIC DNA]</scope>
    <source>
        <strain evidence="4 5">DSM 44388</strain>
    </source>
</reference>
<dbReference type="RefSeq" id="WP_307248905.1">
    <property type="nucleotide sequence ID" value="NZ_JAUSQZ010000001.1"/>
</dbReference>
<evidence type="ECO:0000313" key="4">
    <source>
        <dbReference type="EMBL" id="MDP9830071.1"/>
    </source>
</evidence>
<dbReference type="PANTHER" id="PTHR10509">
    <property type="entry name" value="O-METHYLTRANSFERASE-RELATED"/>
    <property type="match status" value="1"/>
</dbReference>
<dbReference type="CDD" id="cd02440">
    <property type="entry name" value="AdoMet_MTases"/>
    <property type="match status" value="1"/>
</dbReference>
<proteinExistence type="predicted"/>
<evidence type="ECO:0000256" key="2">
    <source>
        <dbReference type="ARBA" id="ARBA00022679"/>
    </source>
</evidence>
<dbReference type="Proteomes" id="UP001235712">
    <property type="component" value="Unassembled WGS sequence"/>
</dbReference>
<dbReference type="InterPro" id="IPR002935">
    <property type="entry name" value="SAM_O-MeTrfase"/>
</dbReference>
<sequence length="277" mass="29218">MSTGTRRAPRPVTPASVLSHRLGALLRSPDLTPTLRQELQQAYDLAAGLDPYLEEHTSPASPALRDLEERTRAHDWLAPSAGGGALEQEMLSGAVEGQLLKLLVHATRASRVLEIGMFTGYSALAMAEALPPGGRVVACEVNASVADFARDAFTRSPAGARIEVRVGPAQETLRRLAAAGAVFDLVFLDADKAGYLAYLETLLNGRLLAPHSLVCVDNTLMQGDPWTGGPASANGAAIAAFNRAVAADPRLEQVIVPVRDGLTLIRRAGPTPPPPQS</sequence>
<dbReference type="EC" id="2.1.1.104" evidence="4"/>
<accession>A0ABT9PC41</accession>
<dbReference type="Pfam" id="PF01596">
    <property type="entry name" value="Methyltransf_3"/>
    <property type="match status" value="1"/>
</dbReference>
<evidence type="ECO:0000256" key="3">
    <source>
        <dbReference type="ARBA" id="ARBA00022691"/>
    </source>
</evidence>
<organism evidence="4 5">
    <name type="scientific">Kineosporia succinea</name>
    <dbReference type="NCBI Taxonomy" id="84632"/>
    <lineage>
        <taxon>Bacteria</taxon>
        <taxon>Bacillati</taxon>
        <taxon>Actinomycetota</taxon>
        <taxon>Actinomycetes</taxon>
        <taxon>Kineosporiales</taxon>
        <taxon>Kineosporiaceae</taxon>
        <taxon>Kineosporia</taxon>
    </lineage>
</organism>
<dbReference type="Gene3D" id="3.40.50.150">
    <property type="entry name" value="Vaccinia Virus protein VP39"/>
    <property type="match status" value="1"/>
</dbReference>
<evidence type="ECO:0000256" key="1">
    <source>
        <dbReference type="ARBA" id="ARBA00022603"/>
    </source>
</evidence>
<dbReference type="PROSITE" id="PS51682">
    <property type="entry name" value="SAM_OMT_I"/>
    <property type="match status" value="1"/>
</dbReference>
<gene>
    <name evidence="4" type="ORF">J2S57_005820</name>
</gene>
<dbReference type="GO" id="GO:0042409">
    <property type="term" value="F:caffeoyl-CoA O-methyltransferase activity"/>
    <property type="evidence" value="ECO:0007669"/>
    <property type="project" value="UniProtKB-EC"/>
</dbReference>
<dbReference type="PANTHER" id="PTHR10509:SF14">
    <property type="entry name" value="CAFFEOYL-COA O-METHYLTRANSFERASE 3-RELATED"/>
    <property type="match status" value="1"/>
</dbReference>
<dbReference type="SUPFAM" id="SSF53335">
    <property type="entry name" value="S-adenosyl-L-methionine-dependent methyltransferases"/>
    <property type="match status" value="1"/>
</dbReference>
<dbReference type="GO" id="GO:0032259">
    <property type="term" value="P:methylation"/>
    <property type="evidence" value="ECO:0007669"/>
    <property type="project" value="UniProtKB-KW"/>
</dbReference>
<name>A0ABT9PC41_9ACTN</name>
<dbReference type="InterPro" id="IPR029063">
    <property type="entry name" value="SAM-dependent_MTases_sf"/>
</dbReference>
<protein>
    <submittedName>
        <fullName evidence="4">Caffeoyl-CoA O-methyltransferase</fullName>
        <ecNumber evidence="4">2.1.1.104</ecNumber>
    </submittedName>
</protein>
<comment type="caution">
    <text evidence="4">The sequence shown here is derived from an EMBL/GenBank/DDBJ whole genome shotgun (WGS) entry which is preliminary data.</text>
</comment>
<dbReference type="InterPro" id="IPR050362">
    <property type="entry name" value="Cation-dep_OMT"/>
</dbReference>
<keyword evidence="1 4" id="KW-0489">Methyltransferase</keyword>
<keyword evidence="2 4" id="KW-0808">Transferase</keyword>
<dbReference type="EMBL" id="JAUSQZ010000001">
    <property type="protein sequence ID" value="MDP9830071.1"/>
    <property type="molecule type" value="Genomic_DNA"/>
</dbReference>
<keyword evidence="3" id="KW-0949">S-adenosyl-L-methionine</keyword>
<keyword evidence="5" id="KW-1185">Reference proteome</keyword>